<feature type="domain" description="Stealth protein CR2 conserved region 2" evidence="5">
    <location>
        <begin position="230"/>
        <end position="320"/>
    </location>
</feature>
<dbReference type="InterPro" id="IPR031356">
    <property type="entry name" value="Stealth_CR4"/>
</dbReference>
<feature type="transmembrane region" description="Helical" evidence="4">
    <location>
        <begin position="21"/>
        <end position="39"/>
    </location>
</feature>
<dbReference type="AlphaFoldDB" id="A0A433QA95"/>
<keyword evidence="4" id="KW-0472">Membrane</keyword>
<dbReference type="Proteomes" id="UP000274822">
    <property type="component" value="Unassembled WGS sequence"/>
</dbReference>
<dbReference type="InterPro" id="IPR031358">
    <property type="entry name" value="Stealth_CR1"/>
</dbReference>
<evidence type="ECO:0000256" key="4">
    <source>
        <dbReference type="SAM" id="Phobius"/>
    </source>
</evidence>
<feature type="region of interest" description="Disordered" evidence="3">
    <location>
        <begin position="796"/>
        <end position="833"/>
    </location>
</feature>
<accession>A0A433QA95</accession>
<evidence type="ECO:0000259" key="8">
    <source>
        <dbReference type="Pfam" id="PF17103"/>
    </source>
</evidence>
<keyword evidence="10" id="KW-1185">Reference proteome</keyword>
<evidence type="ECO:0008006" key="11">
    <source>
        <dbReference type="Google" id="ProtNLM"/>
    </source>
</evidence>
<evidence type="ECO:0000313" key="10">
    <source>
        <dbReference type="Proteomes" id="UP000274822"/>
    </source>
</evidence>
<dbReference type="InterPro" id="IPR021520">
    <property type="entry name" value="Stealth_CR2"/>
</dbReference>
<dbReference type="Pfam" id="PF17101">
    <property type="entry name" value="Stealth_CR1"/>
    <property type="match status" value="1"/>
</dbReference>
<proteinExistence type="inferred from homology"/>
<comment type="similarity">
    <text evidence="1">Belongs to the stealth family.</text>
</comment>
<dbReference type="Pfam" id="PF17102">
    <property type="entry name" value="Stealth_CR3"/>
    <property type="match status" value="1"/>
</dbReference>
<feature type="non-terminal residue" evidence="9">
    <location>
        <position position="846"/>
    </location>
</feature>
<protein>
    <recommendedName>
        <fullName evidence="11">Stealth protein CR3 conserved region 3 domain-containing protein</fullName>
    </recommendedName>
</protein>
<feature type="domain" description="Stealth protein CR4 conserved region 4" evidence="8">
    <location>
        <begin position="706"/>
        <end position="753"/>
    </location>
</feature>
<dbReference type="EMBL" id="RBNJ01009820">
    <property type="protein sequence ID" value="RUS26720.1"/>
    <property type="molecule type" value="Genomic_DNA"/>
</dbReference>
<reference evidence="9 10" key="1">
    <citation type="journal article" date="2018" name="New Phytol.">
        <title>Phylogenomics of Endogonaceae and evolution of mycorrhizas within Mucoromycota.</title>
        <authorList>
            <person name="Chang Y."/>
            <person name="Desiro A."/>
            <person name="Na H."/>
            <person name="Sandor L."/>
            <person name="Lipzen A."/>
            <person name="Clum A."/>
            <person name="Barry K."/>
            <person name="Grigoriev I.V."/>
            <person name="Martin F.M."/>
            <person name="Stajich J.E."/>
            <person name="Smith M.E."/>
            <person name="Bonito G."/>
            <person name="Spatafora J.W."/>
        </authorList>
    </citation>
    <scope>NUCLEOTIDE SEQUENCE [LARGE SCALE GENOMIC DNA]</scope>
    <source>
        <strain evidence="9 10">AD002</strain>
    </source>
</reference>
<comment type="caution">
    <text evidence="9">The sequence shown here is derived from an EMBL/GenBank/DDBJ whole genome shotgun (WGS) entry which is preliminary data.</text>
</comment>
<evidence type="ECO:0000259" key="5">
    <source>
        <dbReference type="Pfam" id="PF11380"/>
    </source>
</evidence>
<dbReference type="Pfam" id="PF17103">
    <property type="entry name" value="Stealth_CR4"/>
    <property type="match status" value="1"/>
</dbReference>
<evidence type="ECO:0000259" key="6">
    <source>
        <dbReference type="Pfam" id="PF17101"/>
    </source>
</evidence>
<organism evidence="9 10">
    <name type="scientific">Jimgerdemannia flammicorona</name>
    <dbReference type="NCBI Taxonomy" id="994334"/>
    <lineage>
        <taxon>Eukaryota</taxon>
        <taxon>Fungi</taxon>
        <taxon>Fungi incertae sedis</taxon>
        <taxon>Mucoromycota</taxon>
        <taxon>Mucoromycotina</taxon>
        <taxon>Endogonomycetes</taxon>
        <taxon>Endogonales</taxon>
        <taxon>Endogonaceae</taxon>
        <taxon>Jimgerdemannia</taxon>
    </lineage>
</organism>
<feature type="compositionally biased region" description="Low complexity" evidence="3">
    <location>
        <begin position="612"/>
        <end position="625"/>
    </location>
</feature>
<keyword evidence="4" id="KW-0812">Transmembrane</keyword>
<gene>
    <name evidence="9" type="ORF">BC938DRAFT_484212</name>
</gene>
<dbReference type="InterPro" id="IPR031357">
    <property type="entry name" value="Stealth_CR3"/>
</dbReference>
<name>A0A433QA95_9FUNG</name>
<keyword evidence="2" id="KW-0808">Transferase</keyword>
<evidence type="ECO:0000259" key="7">
    <source>
        <dbReference type="Pfam" id="PF17102"/>
    </source>
</evidence>
<feature type="domain" description="Stealth protein CR3 conserved region 3" evidence="7">
    <location>
        <begin position="376"/>
        <end position="425"/>
    </location>
</feature>
<feature type="region of interest" description="Disordered" evidence="3">
    <location>
        <begin position="589"/>
        <end position="631"/>
    </location>
</feature>
<dbReference type="GO" id="GO:0005794">
    <property type="term" value="C:Golgi apparatus"/>
    <property type="evidence" value="ECO:0007669"/>
    <property type="project" value="TreeGrafter"/>
</dbReference>
<evidence type="ECO:0000256" key="2">
    <source>
        <dbReference type="ARBA" id="ARBA00022679"/>
    </source>
</evidence>
<dbReference type="GO" id="GO:0046835">
    <property type="term" value="P:carbohydrate phosphorylation"/>
    <property type="evidence" value="ECO:0007669"/>
    <property type="project" value="TreeGrafter"/>
</dbReference>
<evidence type="ECO:0000256" key="3">
    <source>
        <dbReference type="SAM" id="MobiDB-lite"/>
    </source>
</evidence>
<dbReference type="InterPro" id="IPR047141">
    <property type="entry name" value="Stealth"/>
</dbReference>
<evidence type="ECO:0000313" key="9">
    <source>
        <dbReference type="EMBL" id="RUS26720.1"/>
    </source>
</evidence>
<evidence type="ECO:0000256" key="1">
    <source>
        <dbReference type="ARBA" id="ARBA00007583"/>
    </source>
</evidence>
<dbReference type="PANTHER" id="PTHR24045:SF0">
    <property type="entry name" value="N-ACETYLGLUCOSAMINE-1-PHOSPHOTRANSFERASE SUBUNITS ALPHA_BETA"/>
    <property type="match status" value="1"/>
</dbReference>
<dbReference type="PANTHER" id="PTHR24045">
    <property type="match status" value="1"/>
</dbReference>
<sequence>MDSRPLAQAKLILRQCLHRRYFPIYAFGLLFVLFGINIIHRSGTYNFHPAAFAIANQDHNLVRFFSLPTSHIQLVRETSNIIPLPHTADFATADDLDTWVSTGNYNTTTRFSDIRFDIVYTWVNGSDKQLQRQKAPWEDRSIVFNISAAAREFSVDQEEEDTNFQKWKTLKTDKRYRDFDELRYSVRSIEQYIGDLARQVTILSADFPLESPGDEPDSVTFVPDPDAPNIVRTGQVPQWLHPSILRNHSFTSTTSASRLRFVHHSQIFLPPYHHTHLPTFSSNAIESHLADVPHLLPHFVYMNDDVFFGSPIVASDFWTPLHGFVFHTVRGLLVKPERTVVEVDGKDPAGGEWPALEWSNELLSGRFGRRHRYYIAHYHHMMSAPILNEIRLEWPQALLNTSSHHFRGEGLDVHMPFLFTHYVIERHREALLHSYLALRIDRDADGFWSWDERREVLAVIEKWQQGGKFLAPGRTMMDRWKESLEGAGIEATKLTEYEWTSADGYAFTKTTLNVWGEPVEGEYYDTDWGTKERKCVLDVGSCFPEGFADSEVEKVKADWRKVAFGDVTCGDCLMMMLVAENGETGLEGFLPAKDAPRRDPNPSRPWALMPHTSNTSSPTTSNPTPSFDPSRLVPPNTPSFLNPFSTDPTLTTRERAVARIHRYAYTIGNARVAFVSLKAPAEARRDLQTLLTRQNPANYSSIPEKTPTAFFCLNDDFESHDPRAQRRLRKYVREFLESWFPNRTVHEGWWWERGQAWKQIYKLPGEPGRELSLDEILAVENEENVVKLKPSKGFVMEEEVEEGDEESDEGGVEEEVEEGEEEGVEEGVEGGVEVEVEKDDRVLVVA</sequence>
<keyword evidence="4" id="KW-1133">Transmembrane helix</keyword>
<dbReference type="GO" id="GO:0003976">
    <property type="term" value="F:UDP-N-acetylglucosamine-lysosomal-enzyme N-acetylglucosaminephosphotransferase activity"/>
    <property type="evidence" value="ECO:0007669"/>
    <property type="project" value="TreeGrafter"/>
</dbReference>
<dbReference type="Pfam" id="PF11380">
    <property type="entry name" value="Stealth_CR2"/>
    <property type="match status" value="1"/>
</dbReference>
<feature type="domain" description="Stealth protein CR1 conserved region 1" evidence="6">
    <location>
        <begin position="116"/>
        <end position="140"/>
    </location>
</feature>